<reference evidence="2 3" key="1">
    <citation type="submission" date="2021-12" db="EMBL/GenBank/DDBJ databases">
        <title>Mucilaginibacter roseus genome.</title>
        <authorList>
            <person name="Ferreira J.R."/>
            <person name="Newman J.D."/>
        </authorList>
    </citation>
    <scope>NUCLEOTIDE SEQUENCE [LARGE SCALE GENOMIC DNA]</scope>
    <source>
        <strain evidence="2 3">LMG 28454</strain>
    </source>
</reference>
<dbReference type="PROSITE" id="PS50910">
    <property type="entry name" value="HEPN"/>
    <property type="match status" value="1"/>
</dbReference>
<keyword evidence="3" id="KW-1185">Reference proteome</keyword>
<dbReference type="RefSeq" id="WP_232175640.1">
    <property type="nucleotide sequence ID" value="NZ_JAJPWV010000001.1"/>
</dbReference>
<comment type="caution">
    <text evidence="2">The sequence shown here is derived from an EMBL/GenBank/DDBJ whole genome shotgun (WGS) entry which is preliminary data.</text>
</comment>
<evidence type="ECO:0000259" key="1">
    <source>
        <dbReference type="PROSITE" id="PS50910"/>
    </source>
</evidence>
<dbReference type="SUPFAM" id="SSF81593">
    <property type="entry name" value="Nucleotidyltransferase substrate binding subunit/domain"/>
    <property type="match status" value="1"/>
</dbReference>
<name>A0ABS8TXU8_9SPHI</name>
<dbReference type="Gene3D" id="1.20.120.330">
    <property type="entry name" value="Nucleotidyltransferases domain 2"/>
    <property type="match status" value="1"/>
</dbReference>
<protein>
    <submittedName>
        <fullName evidence="2">HEPN domain-containing protein</fullName>
    </submittedName>
</protein>
<sequence>MDLKQYDVQNFHPRYLDQDDVNEPLKVISDFFSADWLPGHLESLFDWRKHVIEEGYYTDEHKKSPAGLLFTHQLNATLIEAIYLISRTKRAMKLADAIHINFEVQLKQEEHEWLHYPFYLSSAERINPYYAISNVFKAYTVDQYLDLLYEWLETGLSNHSADEFLDTSDVIYFYENMQKLYEAAWIIKQREIEPTFKKGPDEYDEMVTVQAKRYPVKLPLLNFNCRFNEAITPAEQHGLDQLVEIILKEIESVLMIIHLGTHPDPDTFYLLIITEEKDKTPEHQLLDKIEKKCGHLINVCAIVHKSDAFLRGLEEGSHFFINALQKNKIAYRSSKLELPELQNPDEKSIRGQVEARWNRWGKQGKDFLDTSLTCVDDGNYNLAVFLMHQAVESTLSAIIRVNLGYRLSIHNLARQLRITLIFTDDLKNVFDFSEVDDVQLFELLQTAYSAARYKDDFYADKETVKALSDKVCKLFITAEGMYHQIIEQMKD</sequence>
<gene>
    <name evidence="2" type="ORF">LT679_03750</name>
</gene>
<feature type="domain" description="HEPN" evidence="1">
    <location>
        <begin position="361"/>
        <end position="481"/>
    </location>
</feature>
<accession>A0ABS8TXU8</accession>
<dbReference type="Pfam" id="PF05168">
    <property type="entry name" value="HEPN"/>
    <property type="match status" value="1"/>
</dbReference>
<evidence type="ECO:0000313" key="2">
    <source>
        <dbReference type="EMBL" id="MCD8739708.1"/>
    </source>
</evidence>
<proteinExistence type="predicted"/>
<dbReference type="Proteomes" id="UP001199919">
    <property type="component" value="Unassembled WGS sequence"/>
</dbReference>
<evidence type="ECO:0000313" key="3">
    <source>
        <dbReference type="Proteomes" id="UP001199919"/>
    </source>
</evidence>
<dbReference type="EMBL" id="JAJPWV010000001">
    <property type="protein sequence ID" value="MCD8739708.1"/>
    <property type="molecule type" value="Genomic_DNA"/>
</dbReference>
<dbReference type="InterPro" id="IPR007842">
    <property type="entry name" value="HEPN_dom"/>
</dbReference>
<organism evidence="2 3">
    <name type="scientific">Mucilaginibacter roseus</name>
    <dbReference type="NCBI Taxonomy" id="1528868"/>
    <lineage>
        <taxon>Bacteria</taxon>
        <taxon>Pseudomonadati</taxon>
        <taxon>Bacteroidota</taxon>
        <taxon>Sphingobacteriia</taxon>
        <taxon>Sphingobacteriales</taxon>
        <taxon>Sphingobacteriaceae</taxon>
        <taxon>Mucilaginibacter</taxon>
    </lineage>
</organism>
<dbReference type="SMART" id="SM00748">
    <property type="entry name" value="HEPN"/>
    <property type="match status" value="1"/>
</dbReference>